<reference evidence="2" key="2">
    <citation type="submission" date="2020-09" db="EMBL/GenBank/DDBJ databases">
        <authorList>
            <person name="Sun Q."/>
            <person name="Zhou Y."/>
        </authorList>
    </citation>
    <scope>NUCLEOTIDE SEQUENCE</scope>
    <source>
        <strain evidence="2">CGMCC 1.12777</strain>
    </source>
</reference>
<dbReference type="Proteomes" id="UP000656813">
    <property type="component" value="Unassembled WGS sequence"/>
</dbReference>
<reference evidence="2" key="1">
    <citation type="journal article" date="2014" name="Int. J. Syst. Evol. Microbiol.">
        <title>Complete genome sequence of Corynebacterium casei LMG S-19264T (=DSM 44701T), isolated from a smear-ripened cheese.</title>
        <authorList>
            <consortium name="US DOE Joint Genome Institute (JGI-PGF)"/>
            <person name="Walter F."/>
            <person name="Albersmeier A."/>
            <person name="Kalinowski J."/>
            <person name="Ruckert C."/>
        </authorList>
    </citation>
    <scope>NUCLEOTIDE SEQUENCE</scope>
    <source>
        <strain evidence="2">CGMCC 1.12777</strain>
    </source>
</reference>
<accession>A0A8J2ZWN9</accession>
<dbReference type="InterPro" id="IPR036513">
    <property type="entry name" value="STAS_dom_sf"/>
</dbReference>
<evidence type="ECO:0000313" key="3">
    <source>
        <dbReference type="Proteomes" id="UP000656813"/>
    </source>
</evidence>
<dbReference type="SUPFAM" id="SSF52091">
    <property type="entry name" value="SpoIIaa-like"/>
    <property type="match status" value="1"/>
</dbReference>
<dbReference type="PROSITE" id="PS50801">
    <property type="entry name" value="STAS"/>
    <property type="match status" value="1"/>
</dbReference>
<comment type="caution">
    <text evidence="2">The sequence shown here is derived from an EMBL/GenBank/DDBJ whole genome shotgun (WGS) entry which is preliminary data.</text>
</comment>
<dbReference type="InterPro" id="IPR058548">
    <property type="entry name" value="MlaB-like_STAS"/>
</dbReference>
<dbReference type="Gene3D" id="3.30.750.24">
    <property type="entry name" value="STAS domain"/>
    <property type="match status" value="1"/>
</dbReference>
<dbReference type="CDD" id="cd07043">
    <property type="entry name" value="STAS_anti-anti-sigma_factors"/>
    <property type="match status" value="1"/>
</dbReference>
<keyword evidence="3" id="KW-1185">Reference proteome</keyword>
<dbReference type="InterPro" id="IPR002645">
    <property type="entry name" value="STAS_dom"/>
</dbReference>
<gene>
    <name evidence="2" type="ORF">GCM10007096_23690</name>
</gene>
<dbReference type="Pfam" id="PF13466">
    <property type="entry name" value="STAS_2"/>
    <property type="match status" value="1"/>
</dbReference>
<organism evidence="2 3">
    <name type="scientific">Pullulanibacillus pueri</name>
    <dbReference type="NCBI Taxonomy" id="1437324"/>
    <lineage>
        <taxon>Bacteria</taxon>
        <taxon>Bacillati</taxon>
        <taxon>Bacillota</taxon>
        <taxon>Bacilli</taxon>
        <taxon>Bacillales</taxon>
        <taxon>Sporolactobacillaceae</taxon>
        <taxon>Pullulanibacillus</taxon>
    </lineage>
</organism>
<dbReference type="EMBL" id="BMFV01000017">
    <property type="protein sequence ID" value="GGH83190.1"/>
    <property type="molecule type" value="Genomic_DNA"/>
</dbReference>
<feature type="domain" description="STAS" evidence="1">
    <location>
        <begin position="3"/>
        <end position="104"/>
    </location>
</feature>
<dbReference type="AlphaFoldDB" id="A0A8J2ZWN9"/>
<dbReference type="RefSeq" id="WP_188497586.1">
    <property type="nucleotide sequence ID" value="NZ_BMFV01000017.1"/>
</dbReference>
<proteinExistence type="predicted"/>
<protein>
    <recommendedName>
        <fullName evidence="1">STAS domain-containing protein</fullName>
    </recommendedName>
</protein>
<sequence>MLLTVKSERIGASLNIAVKGVLDYSTVESFDFVNETPQGVTEFNVDFAELEFIDSTGIGSILTVLHKANELQAKVNFNNMSEETKALFETIGVFDIKKSLLGEE</sequence>
<evidence type="ECO:0000313" key="2">
    <source>
        <dbReference type="EMBL" id="GGH83190.1"/>
    </source>
</evidence>
<evidence type="ECO:0000259" key="1">
    <source>
        <dbReference type="PROSITE" id="PS50801"/>
    </source>
</evidence>
<name>A0A8J2ZWN9_9BACL</name>